<comment type="cofactor">
    <cofactor evidence="1 10">
        <name>Mg(2+)</name>
        <dbReference type="ChEBI" id="CHEBI:18420"/>
    </cofactor>
</comment>
<evidence type="ECO:0000256" key="3">
    <source>
        <dbReference type="ARBA" id="ARBA00005842"/>
    </source>
</evidence>
<comment type="function">
    <text evidence="2 10 12">Catalyzes the transfer of a dimethylallyl group onto the adenine at position 37 in tRNAs that read codons beginning with uridine, leading to the formation of N6-(dimethylallyl)adenosine (i(6)A).</text>
</comment>
<dbReference type="GO" id="GO:0052381">
    <property type="term" value="F:tRNA dimethylallyltransferase activity"/>
    <property type="evidence" value="ECO:0007669"/>
    <property type="project" value="UniProtKB-UniRule"/>
</dbReference>
<comment type="subunit">
    <text evidence="10">Monomer.</text>
</comment>
<evidence type="ECO:0000313" key="15">
    <source>
        <dbReference type="Proteomes" id="UP000291236"/>
    </source>
</evidence>
<evidence type="ECO:0000256" key="6">
    <source>
        <dbReference type="ARBA" id="ARBA00022741"/>
    </source>
</evidence>
<dbReference type="PANTHER" id="PTHR11088">
    <property type="entry name" value="TRNA DIMETHYLALLYLTRANSFERASE"/>
    <property type="match status" value="1"/>
</dbReference>
<protein>
    <recommendedName>
        <fullName evidence="10">tRNA dimethylallyltransferase</fullName>
        <ecNumber evidence="10">2.5.1.75</ecNumber>
    </recommendedName>
    <alternativeName>
        <fullName evidence="10">Dimethylallyl diphosphate:tRNA dimethylallyltransferase</fullName>
        <shortName evidence="10">DMAPP:tRNA dimethylallyltransferase</shortName>
        <shortName evidence="10">DMATase</shortName>
    </alternativeName>
    <alternativeName>
        <fullName evidence="10">Isopentenyl-diphosphate:tRNA isopentenyltransferase</fullName>
        <shortName evidence="10">IPP transferase</shortName>
        <shortName evidence="10">IPPT</shortName>
        <shortName evidence="10">IPTase</shortName>
    </alternativeName>
</protein>
<dbReference type="InterPro" id="IPR039657">
    <property type="entry name" value="Dimethylallyltransferase"/>
</dbReference>
<dbReference type="InterPro" id="IPR018022">
    <property type="entry name" value="IPT"/>
</dbReference>
<proteinExistence type="inferred from homology"/>
<evidence type="ECO:0000256" key="4">
    <source>
        <dbReference type="ARBA" id="ARBA00022679"/>
    </source>
</evidence>
<dbReference type="Proteomes" id="UP000291236">
    <property type="component" value="Chromosome"/>
</dbReference>
<dbReference type="SUPFAM" id="SSF52540">
    <property type="entry name" value="P-loop containing nucleoside triphosphate hydrolases"/>
    <property type="match status" value="2"/>
</dbReference>
<keyword evidence="8 10" id="KW-0460">Magnesium</keyword>
<evidence type="ECO:0000256" key="5">
    <source>
        <dbReference type="ARBA" id="ARBA00022694"/>
    </source>
</evidence>
<dbReference type="Pfam" id="PF01715">
    <property type="entry name" value="IPPT"/>
    <property type="match status" value="1"/>
</dbReference>
<dbReference type="EC" id="2.5.1.75" evidence="10"/>
<dbReference type="OrthoDB" id="9776390at2"/>
<dbReference type="AlphaFoldDB" id="A0A4P2VLS9"/>
<evidence type="ECO:0000256" key="9">
    <source>
        <dbReference type="ARBA" id="ARBA00049563"/>
    </source>
</evidence>
<keyword evidence="15" id="KW-1185">Reference proteome</keyword>
<dbReference type="Gene3D" id="3.40.50.300">
    <property type="entry name" value="P-loop containing nucleotide triphosphate hydrolases"/>
    <property type="match status" value="1"/>
</dbReference>
<evidence type="ECO:0000256" key="10">
    <source>
        <dbReference type="HAMAP-Rule" id="MF_00185"/>
    </source>
</evidence>
<feature type="site" description="Interaction with substrate tRNA" evidence="10">
    <location>
        <position position="115"/>
    </location>
</feature>
<evidence type="ECO:0000256" key="2">
    <source>
        <dbReference type="ARBA" id="ARBA00003213"/>
    </source>
</evidence>
<dbReference type="GO" id="GO:0005524">
    <property type="term" value="F:ATP binding"/>
    <property type="evidence" value="ECO:0007669"/>
    <property type="project" value="UniProtKB-UniRule"/>
</dbReference>
<evidence type="ECO:0000256" key="11">
    <source>
        <dbReference type="RuleBase" id="RU003783"/>
    </source>
</evidence>
<name>A0A4P2VLS9_FLUSA</name>
<accession>A0A4P2VLS9</accession>
<keyword evidence="7 10" id="KW-0067">ATP-binding</keyword>
<keyword evidence="6 10" id="KW-0547">Nucleotide-binding</keyword>
<keyword evidence="5 10" id="KW-0819">tRNA processing</keyword>
<evidence type="ECO:0000256" key="1">
    <source>
        <dbReference type="ARBA" id="ARBA00001946"/>
    </source>
</evidence>
<keyword evidence="4 10" id="KW-0808">Transferase</keyword>
<dbReference type="GO" id="GO:0006400">
    <property type="term" value="P:tRNA modification"/>
    <property type="evidence" value="ECO:0007669"/>
    <property type="project" value="TreeGrafter"/>
</dbReference>
<reference evidence="14 15" key="1">
    <citation type="submission" date="2018-12" db="EMBL/GenBank/DDBJ databases">
        <title>Rubrispira sanarue gen. nov., sp., nov., a member of the order Silvanigrellales, isolated from a brackish lake in Hamamatsu Japan.</title>
        <authorList>
            <person name="Maejima Y."/>
            <person name="Iino T."/>
            <person name="Muraguchi Y."/>
            <person name="Fukuda K."/>
            <person name="Nojiri H."/>
            <person name="Ohkuma M."/>
            <person name="Moriuchi R."/>
            <person name="Dohra H."/>
            <person name="Kimbara K."/>
            <person name="Shintani M."/>
        </authorList>
    </citation>
    <scope>NUCLEOTIDE SEQUENCE [LARGE SCALE GENOMIC DNA]</scope>
    <source>
        <strain evidence="14 15">RF1110005</strain>
    </source>
</reference>
<dbReference type="KEGG" id="sbf:JCM31447_13870"/>
<organism evidence="14 15">
    <name type="scientific">Fluviispira sanaruensis</name>
    <dbReference type="NCBI Taxonomy" id="2493639"/>
    <lineage>
        <taxon>Bacteria</taxon>
        <taxon>Pseudomonadati</taxon>
        <taxon>Bdellovibrionota</taxon>
        <taxon>Oligoflexia</taxon>
        <taxon>Silvanigrellales</taxon>
        <taxon>Silvanigrellaceae</taxon>
        <taxon>Fluviispira</taxon>
    </lineage>
</organism>
<evidence type="ECO:0000256" key="8">
    <source>
        <dbReference type="ARBA" id="ARBA00022842"/>
    </source>
</evidence>
<evidence type="ECO:0000256" key="13">
    <source>
        <dbReference type="RuleBase" id="RU003785"/>
    </source>
</evidence>
<comment type="caution">
    <text evidence="10">Lacks conserved residue(s) required for the propagation of feature annotation.</text>
</comment>
<feature type="site" description="Interaction with substrate tRNA" evidence="10">
    <location>
        <position position="137"/>
    </location>
</feature>
<feature type="binding site" evidence="10">
    <location>
        <begin position="19"/>
        <end position="26"/>
    </location>
    <ligand>
        <name>ATP</name>
        <dbReference type="ChEBI" id="CHEBI:30616"/>
    </ligand>
</feature>
<evidence type="ECO:0000256" key="12">
    <source>
        <dbReference type="RuleBase" id="RU003784"/>
    </source>
</evidence>
<dbReference type="Gene3D" id="1.10.20.140">
    <property type="match status" value="1"/>
</dbReference>
<dbReference type="NCBIfam" id="TIGR00174">
    <property type="entry name" value="miaA"/>
    <property type="match status" value="1"/>
</dbReference>
<dbReference type="HAMAP" id="MF_00185">
    <property type="entry name" value="IPP_trans"/>
    <property type="match status" value="1"/>
</dbReference>
<dbReference type="EMBL" id="AP019368">
    <property type="protein sequence ID" value="BBH52944.1"/>
    <property type="molecule type" value="Genomic_DNA"/>
</dbReference>
<comment type="catalytic activity">
    <reaction evidence="9 10 11">
        <text>adenosine(37) in tRNA + dimethylallyl diphosphate = N(6)-dimethylallyladenosine(37) in tRNA + diphosphate</text>
        <dbReference type="Rhea" id="RHEA:26482"/>
        <dbReference type="Rhea" id="RHEA-COMP:10162"/>
        <dbReference type="Rhea" id="RHEA-COMP:10375"/>
        <dbReference type="ChEBI" id="CHEBI:33019"/>
        <dbReference type="ChEBI" id="CHEBI:57623"/>
        <dbReference type="ChEBI" id="CHEBI:74411"/>
        <dbReference type="ChEBI" id="CHEBI:74415"/>
        <dbReference type="EC" id="2.5.1.75"/>
    </reaction>
</comment>
<comment type="similarity">
    <text evidence="3 10 13">Belongs to the IPP transferase family.</text>
</comment>
<dbReference type="PANTHER" id="PTHR11088:SF60">
    <property type="entry name" value="TRNA DIMETHYLALLYLTRANSFERASE"/>
    <property type="match status" value="1"/>
</dbReference>
<gene>
    <name evidence="10" type="primary">miaA</name>
    <name evidence="14" type="ORF">JCM31447_13870</name>
</gene>
<evidence type="ECO:0000256" key="7">
    <source>
        <dbReference type="ARBA" id="ARBA00022840"/>
    </source>
</evidence>
<feature type="binding site" evidence="10">
    <location>
        <begin position="21"/>
        <end position="26"/>
    </location>
    <ligand>
        <name>substrate</name>
    </ligand>
</feature>
<dbReference type="RefSeq" id="WP_130607857.1">
    <property type="nucleotide sequence ID" value="NZ_AP019368.1"/>
</dbReference>
<sequence>MVSKDIIQTGNLFAFIFIGPTASGKSGLAHTLVDQFAAEGKKCEIVNLDAFQIYKELSAGTAKPSAEERQNYIYHCIDLIHINENLDANTFAKKVTETCKEIIDRGHIPFCVGGSGLYLRAFLHGLDNFPARNDEFREKLRILAETNGWPWCHEWLNQVDPIRAQELHPNDKTRIERALEIYILTGIPMSTLRSKTGVLNDQETLFPCYVIHLEPEDDKLKERIKTRVPILFNHGWIEEVKVLYEKYGDELAKFHAIQAIGYKEVLNFIKECKIHPDTLNKQEYINTLQERIATLTWQYAKRQGTWNAKEKRDFVVTSINKSVINKLKKEMEHKIKDFIST</sequence>
<dbReference type="InterPro" id="IPR027417">
    <property type="entry name" value="P-loop_NTPase"/>
</dbReference>
<evidence type="ECO:0000313" key="14">
    <source>
        <dbReference type="EMBL" id="BBH52944.1"/>
    </source>
</evidence>